<accession>A0A0F8Y9V6</accession>
<dbReference type="AlphaFoldDB" id="A0A0F8Y9V6"/>
<protein>
    <submittedName>
        <fullName evidence="1">Uncharacterized protein</fullName>
    </submittedName>
</protein>
<dbReference type="EMBL" id="LAZR01054596">
    <property type="protein sequence ID" value="KKK78212.1"/>
    <property type="molecule type" value="Genomic_DNA"/>
</dbReference>
<sequence length="112" mass="12223">MSSLIHDRVVISHTPGPWTVSGIRHKFGGEPVLSIYAPNGKTYVYVLYGNGSRKQHTTAYADARLIAAAPELLDVLRDALEPFNIPTRNPSGNPVGEPEWCNKARAVITKAI</sequence>
<gene>
    <name evidence="1" type="ORF">LCGC14_2845830</name>
</gene>
<reference evidence="1" key="1">
    <citation type="journal article" date="2015" name="Nature">
        <title>Complex archaea that bridge the gap between prokaryotes and eukaryotes.</title>
        <authorList>
            <person name="Spang A."/>
            <person name="Saw J.H."/>
            <person name="Jorgensen S.L."/>
            <person name="Zaremba-Niedzwiedzka K."/>
            <person name="Martijn J."/>
            <person name="Lind A.E."/>
            <person name="van Eijk R."/>
            <person name="Schleper C."/>
            <person name="Guy L."/>
            <person name="Ettema T.J."/>
        </authorList>
    </citation>
    <scope>NUCLEOTIDE SEQUENCE</scope>
</reference>
<evidence type="ECO:0000313" key="1">
    <source>
        <dbReference type="EMBL" id="KKK78212.1"/>
    </source>
</evidence>
<comment type="caution">
    <text evidence="1">The sequence shown here is derived from an EMBL/GenBank/DDBJ whole genome shotgun (WGS) entry which is preliminary data.</text>
</comment>
<name>A0A0F8Y9V6_9ZZZZ</name>
<proteinExistence type="predicted"/>
<organism evidence="1">
    <name type="scientific">marine sediment metagenome</name>
    <dbReference type="NCBI Taxonomy" id="412755"/>
    <lineage>
        <taxon>unclassified sequences</taxon>
        <taxon>metagenomes</taxon>
        <taxon>ecological metagenomes</taxon>
    </lineage>
</organism>